<evidence type="ECO:0000256" key="5">
    <source>
        <dbReference type="SAM" id="MobiDB-lite"/>
    </source>
</evidence>
<evidence type="ECO:0000256" key="3">
    <source>
        <dbReference type="ARBA" id="ARBA00022737"/>
    </source>
</evidence>
<accession>A0A9D3RX25</accession>
<evidence type="ECO:0000256" key="2">
    <source>
        <dbReference type="ARBA" id="ARBA00022574"/>
    </source>
</evidence>
<feature type="non-terminal residue" evidence="6">
    <location>
        <position position="1"/>
    </location>
</feature>
<protein>
    <recommendedName>
        <fullName evidence="1">WD repeat and coiled-coil-containing protein</fullName>
    </recommendedName>
</protein>
<dbReference type="EMBL" id="JAFIRN010000006">
    <property type="protein sequence ID" value="KAG5846373.1"/>
    <property type="molecule type" value="Genomic_DNA"/>
</dbReference>
<sequence length="336" mass="35919">RVRAGDRGGGLVHCACWTGDGARLVVAVGTALHCYARNDAERTLAPCGLCPVFDVGGYVCALESVGEAQVAAATELPLDRICGLNAGMAFDVPSRRPVTLTVEEDPASDLRRRSADSDRSLLSSLRASSPSGLVDLTHVLGRHRRSDPSPLLHLRRRDTLTGSGQDSSHLIVVTFDRKATTSRRLAVPGILVPDIIALDPSGRAVAVASNTCSVVLVYAVSAATMPKLQQIQLQKNERPKGMRFLGDRRLLLMVGQQKASDSAFLPSSSTDKYVVRLLARDLEYDDEASGQLPAQNPHYPSFSFPGPGGARRTSPGGSVSGGLRSWCCRAGRWRPP</sequence>
<proteinExistence type="predicted"/>
<dbReference type="AlphaFoldDB" id="A0A9D3RX25"/>
<dbReference type="PANTHER" id="PTHR14897:SF5">
    <property type="entry name" value="WD REPEAT AND COILED-COIL-CONTAINING PROTEIN"/>
    <property type="match status" value="1"/>
</dbReference>
<evidence type="ECO:0000256" key="4">
    <source>
        <dbReference type="ARBA" id="ARBA00023054"/>
    </source>
</evidence>
<keyword evidence="4" id="KW-0175">Coiled coil</keyword>
<organism evidence="6 7">
    <name type="scientific">Anguilla anguilla</name>
    <name type="common">European freshwater eel</name>
    <name type="synonym">Muraena anguilla</name>
    <dbReference type="NCBI Taxonomy" id="7936"/>
    <lineage>
        <taxon>Eukaryota</taxon>
        <taxon>Metazoa</taxon>
        <taxon>Chordata</taxon>
        <taxon>Craniata</taxon>
        <taxon>Vertebrata</taxon>
        <taxon>Euteleostomi</taxon>
        <taxon>Actinopterygii</taxon>
        <taxon>Neopterygii</taxon>
        <taxon>Teleostei</taxon>
        <taxon>Anguilliformes</taxon>
        <taxon>Anguillidae</taxon>
        <taxon>Anguilla</taxon>
    </lineage>
</organism>
<evidence type="ECO:0000256" key="1">
    <source>
        <dbReference type="ARBA" id="ARBA00015683"/>
    </source>
</evidence>
<keyword evidence="7" id="KW-1185">Reference proteome</keyword>
<dbReference type="Proteomes" id="UP001044222">
    <property type="component" value="Unassembled WGS sequence"/>
</dbReference>
<dbReference type="GO" id="GO:0019900">
    <property type="term" value="F:kinase binding"/>
    <property type="evidence" value="ECO:0007669"/>
    <property type="project" value="TreeGrafter"/>
</dbReference>
<dbReference type="Pfam" id="PF15390">
    <property type="entry name" value="WDCP"/>
    <property type="match status" value="1"/>
</dbReference>
<name>A0A9D3RX25_ANGAN</name>
<evidence type="ECO:0000313" key="7">
    <source>
        <dbReference type="Proteomes" id="UP001044222"/>
    </source>
</evidence>
<keyword evidence="3" id="KW-0677">Repeat</keyword>
<gene>
    <name evidence="6" type="ORF">ANANG_G00114230</name>
</gene>
<reference evidence="6" key="1">
    <citation type="submission" date="2021-01" db="EMBL/GenBank/DDBJ databases">
        <title>A chromosome-scale assembly of European eel, Anguilla anguilla.</title>
        <authorList>
            <person name="Henkel C."/>
            <person name="Jong-Raadsen S.A."/>
            <person name="Dufour S."/>
            <person name="Weltzien F.-A."/>
            <person name="Palstra A.P."/>
            <person name="Pelster B."/>
            <person name="Spaink H.P."/>
            <person name="Van Den Thillart G.E."/>
            <person name="Jansen H."/>
            <person name="Zahm M."/>
            <person name="Klopp C."/>
            <person name="Cedric C."/>
            <person name="Louis A."/>
            <person name="Berthelot C."/>
            <person name="Parey E."/>
            <person name="Roest Crollius H."/>
            <person name="Montfort J."/>
            <person name="Robinson-Rechavi M."/>
            <person name="Bucao C."/>
            <person name="Bouchez O."/>
            <person name="Gislard M."/>
            <person name="Lluch J."/>
            <person name="Milhes M."/>
            <person name="Lampietro C."/>
            <person name="Lopez Roques C."/>
            <person name="Donnadieu C."/>
            <person name="Braasch I."/>
            <person name="Desvignes T."/>
            <person name="Postlethwait J."/>
            <person name="Bobe J."/>
            <person name="Guiguen Y."/>
            <person name="Dirks R."/>
        </authorList>
    </citation>
    <scope>NUCLEOTIDE SEQUENCE</scope>
    <source>
        <strain evidence="6">Tag_6206</strain>
        <tissue evidence="6">Liver</tissue>
    </source>
</reference>
<keyword evidence="2" id="KW-0853">WD repeat</keyword>
<dbReference type="InterPro" id="IPR011044">
    <property type="entry name" value="Quino_amine_DH_bsu"/>
</dbReference>
<dbReference type="InterPro" id="IPR028041">
    <property type="entry name" value="WDCP"/>
</dbReference>
<dbReference type="SUPFAM" id="SSF50969">
    <property type="entry name" value="YVTN repeat-like/Quinoprotein amine dehydrogenase"/>
    <property type="match status" value="1"/>
</dbReference>
<dbReference type="PANTHER" id="PTHR14897">
    <property type="entry name" value="WD REPEAT AND COILED-COIL-CONTAINING PROTEIN"/>
    <property type="match status" value="1"/>
</dbReference>
<evidence type="ECO:0000313" key="6">
    <source>
        <dbReference type="EMBL" id="KAG5846373.1"/>
    </source>
</evidence>
<feature type="region of interest" description="Disordered" evidence="5">
    <location>
        <begin position="289"/>
        <end position="321"/>
    </location>
</feature>
<comment type="caution">
    <text evidence="6">The sequence shown here is derived from an EMBL/GenBank/DDBJ whole genome shotgun (WGS) entry which is preliminary data.</text>
</comment>